<sequence>MNSRKIQSFCEEYGIDRKQTNCLKWDCLQERFGNKDLLPMWIADMEFKAPKATREAMIERIEHGVFGYTCIPDSYYDAYFEWQNSRYGVGLKKEWIRFSQGVVQAFYAMIDLFTEQGDSVLFLTPVYYPFFNAVKDQKRHLVTLELDSEKGNYTLDFEEFERKIVEEKVKLFIQCSPHNPVGKVWTKEELTEIARICKKHDVFIVSDEIHQDILKKGVQFTSALNLDASYFNKLIVLNAPSKTFNLACLLHAHIVIPNKQLRAQFDAYANIHLKSEPSLMGVIATEASYRGGKEWLDGLLEVIDANFDYLEETLALKAPQIVLSNRQGTYLAWLDLSAYVEPKQLKEFIQDKCGLAVDFGSWFSPNTKGFVRLNLATKPEYVQQAVNKIVENLQK</sequence>
<keyword evidence="8" id="KW-1185">Reference proteome</keyword>
<dbReference type="PANTHER" id="PTHR43525:SF1">
    <property type="entry name" value="PROTEIN MALY"/>
    <property type="match status" value="1"/>
</dbReference>
<dbReference type="OrthoDB" id="9802872at2"/>
<dbReference type="SUPFAM" id="SSF53383">
    <property type="entry name" value="PLP-dependent transferases"/>
    <property type="match status" value="1"/>
</dbReference>
<gene>
    <name evidence="7" type="ORF">CBF30_05890</name>
</gene>
<evidence type="ECO:0000313" key="7">
    <source>
        <dbReference type="EMBL" id="RSU08753.1"/>
    </source>
</evidence>
<dbReference type="InterPro" id="IPR015424">
    <property type="entry name" value="PyrdxlP-dep_Trfase"/>
</dbReference>
<keyword evidence="7" id="KW-0808">Transferase</keyword>
<dbReference type="RefSeq" id="WP_126823657.1">
    <property type="nucleotide sequence ID" value="NZ_JBHLWU010000001.1"/>
</dbReference>
<dbReference type="NCBIfam" id="TIGR04350">
    <property type="entry name" value="C_S_lyase_PatB"/>
    <property type="match status" value="1"/>
</dbReference>
<evidence type="ECO:0000256" key="3">
    <source>
        <dbReference type="ARBA" id="ARBA00022898"/>
    </source>
</evidence>
<dbReference type="PANTHER" id="PTHR43525">
    <property type="entry name" value="PROTEIN MALY"/>
    <property type="match status" value="1"/>
</dbReference>
<dbReference type="GO" id="GO:0047804">
    <property type="term" value="F:cysteine-S-conjugate beta-lyase activity"/>
    <property type="evidence" value="ECO:0007669"/>
    <property type="project" value="UniProtKB-EC"/>
</dbReference>
<evidence type="ECO:0000313" key="8">
    <source>
        <dbReference type="Proteomes" id="UP000288669"/>
    </source>
</evidence>
<evidence type="ECO:0000259" key="6">
    <source>
        <dbReference type="Pfam" id="PF00155"/>
    </source>
</evidence>
<dbReference type="Gene3D" id="3.90.1150.10">
    <property type="entry name" value="Aspartate Aminotransferase, domain 1"/>
    <property type="match status" value="1"/>
</dbReference>
<protein>
    <recommendedName>
        <fullName evidence="2">cysteine-S-conjugate beta-lyase</fullName>
        <ecNumber evidence="2">4.4.1.13</ecNumber>
    </recommendedName>
</protein>
<evidence type="ECO:0000256" key="1">
    <source>
        <dbReference type="ARBA" id="ARBA00001933"/>
    </source>
</evidence>
<dbReference type="GO" id="GO:0008483">
    <property type="term" value="F:transaminase activity"/>
    <property type="evidence" value="ECO:0007669"/>
    <property type="project" value="UniProtKB-KW"/>
</dbReference>
<evidence type="ECO:0000256" key="4">
    <source>
        <dbReference type="ARBA" id="ARBA00023239"/>
    </source>
</evidence>
<name>A0A430ALE8_9ENTE</name>
<comment type="caution">
    <text evidence="7">The sequence shown here is derived from an EMBL/GenBank/DDBJ whole genome shotgun (WGS) entry which is preliminary data.</text>
</comment>
<evidence type="ECO:0000256" key="5">
    <source>
        <dbReference type="ARBA" id="ARBA00037974"/>
    </source>
</evidence>
<feature type="domain" description="Aminotransferase class I/classII large" evidence="6">
    <location>
        <begin position="49"/>
        <end position="389"/>
    </location>
</feature>
<organism evidence="7 8">
    <name type="scientific">Vagococcus entomophilus</name>
    <dbReference type="NCBI Taxonomy" id="1160095"/>
    <lineage>
        <taxon>Bacteria</taxon>
        <taxon>Bacillati</taxon>
        <taxon>Bacillota</taxon>
        <taxon>Bacilli</taxon>
        <taxon>Lactobacillales</taxon>
        <taxon>Enterococcaceae</taxon>
        <taxon>Vagococcus</taxon>
    </lineage>
</organism>
<dbReference type="InterPro" id="IPR051798">
    <property type="entry name" value="Class-II_PLP-Dep_Aminotrans"/>
</dbReference>
<comment type="cofactor">
    <cofactor evidence="1">
        <name>pyridoxal 5'-phosphate</name>
        <dbReference type="ChEBI" id="CHEBI:597326"/>
    </cofactor>
</comment>
<dbReference type="EC" id="4.4.1.13" evidence="2"/>
<dbReference type="InterPro" id="IPR015422">
    <property type="entry name" value="PyrdxlP-dep_Trfase_small"/>
</dbReference>
<evidence type="ECO:0000256" key="2">
    <source>
        <dbReference type="ARBA" id="ARBA00012224"/>
    </source>
</evidence>
<proteinExistence type="inferred from homology"/>
<dbReference type="InterPro" id="IPR015421">
    <property type="entry name" value="PyrdxlP-dep_Trfase_major"/>
</dbReference>
<keyword evidence="7" id="KW-0032">Aminotransferase</keyword>
<keyword evidence="4" id="KW-0456">Lyase</keyword>
<dbReference type="Pfam" id="PF00155">
    <property type="entry name" value="Aminotran_1_2"/>
    <property type="match status" value="1"/>
</dbReference>
<reference evidence="7 8" key="1">
    <citation type="submission" date="2017-05" db="EMBL/GenBank/DDBJ databases">
        <title>Vagococcus spp. assemblies.</title>
        <authorList>
            <person name="Gulvik C.A."/>
        </authorList>
    </citation>
    <scope>NUCLEOTIDE SEQUENCE [LARGE SCALE GENOMIC DNA]</scope>
    <source>
        <strain evidence="7 8">DSM 24756</strain>
    </source>
</reference>
<dbReference type="Gene3D" id="3.40.640.10">
    <property type="entry name" value="Type I PLP-dependent aspartate aminotransferase-like (Major domain)"/>
    <property type="match status" value="1"/>
</dbReference>
<keyword evidence="3" id="KW-0663">Pyridoxal phosphate</keyword>
<dbReference type="CDD" id="cd00609">
    <property type="entry name" value="AAT_like"/>
    <property type="match status" value="1"/>
</dbReference>
<dbReference type="AlphaFoldDB" id="A0A430ALE8"/>
<dbReference type="InterPro" id="IPR004839">
    <property type="entry name" value="Aminotransferase_I/II_large"/>
</dbReference>
<dbReference type="InterPro" id="IPR027619">
    <property type="entry name" value="C-S_lyase_PatB-like"/>
</dbReference>
<dbReference type="GO" id="GO:0030170">
    <property type="term" value="F:pyridoxal phosphate binding"/>
    <property type="evidence" value="ECO:0007669"/>
    <property type="project" value="InterPro"/>
</dbReference>
<dbReference type="Proteomes" id="UP000288669">
    <property type="component" value="Unassembled WGS sequence"/>
</dbReference>
<comment type="similarity">
    <text evidence="5">Belongs to the class-II pyridoxal-phosphate-dependent aminotransferase family. MalY/PatB cystathionine beta-lyase subfamily.</text>
</comment>
<accession>A0A430ALE8</accession>
<dbReference type="EMBL" id="NGJZ01000001">
    <property type="protein sequence ID" value="RSU08753.1"/>
    <property type="molecule type" value="Genomic_DNA"/>
</dbReference>